<name>A0A2H0LRS7_9BACT</name>
<accession>A0A2H0LRS7</accession>
<protein>
    <submittedName>
        <fullName evidence="2">Uncharacterized protein</fullName>
    </submittedName>
</protein>
<evidence type="ECO:0000256" key="1">
    <source>
        <dbReference type="SAM" id="Phobius"/>
    </source>
</evidence>
<evidence type="ECO:0000313" key="2">
    <source>
        <dbReference type="EMBL" id="PIQ87122.1"/>
    </source>
</evidence>
<dbReference type="Proteomes" id="UP000230859">
    <property type="component" value="Unassembled WGS sequence"/>
</dbReference>
<keyword evidence="1" id="KW-1133">Transmembrane helix</keyword>
<keyword evidence="1" id="KW-0812">Transmembrane</keyword>
<reference evidence="2 3" key="1">
    <citation type="submission" date="2017-09" db="EMBL/GenBank/DDBJ databases">
        <title>Depth-based differentiation of microbial function through sediment-hosted aquifers and enrichment of novel symbionts in the deep terrestrial subsurface.</title>
        <authorList>
            <person name="Probst A.J."/>
            <person name="Ladd B."/>
            <person name="Jarett J.K."/>
            <person name="Geller-Mcgrath D.E."/>
            <person name="Sieber C.M."/>
            <person name="Emerson J.B."/>
            <person name="Anantharaman K."/>
            <person name="Thomas B.C."/>
            <person name="Malmstrom R."/>
            <person name="Stieglmeier M."/>
            <person name="Klingl A."/>
            <person name="Woyke T."/>
            <person name="Ryan C.M."/>
            <person name="Banfield J.F."/>
        </authorList>
    </citation>
    <scope>NUCLEOTIDE SEQUENCE [LARGE SCALE GENOMIC DNA]</scope>
    <source>
        <strain evidence="2">CG11_big_fil_rev_8_21_14_0_20_45_26</strain>
    </source>
</reference>
<organism evidence="2 3">
    <name type="scientific">Candidatus Abzuiibacterium crystallinum</name>
    <dbReference type="NCBI Taxonomy" id="1974748"/>
    <lineage>
        <taxon>Bacteria</taxon>
        <taxon>Pseudomonadati</taxon>
        <taxon>Candidatus Omnitrophota</taxon>
        <taxon>Candidatus Abzuiibacterium</taxon>
    </lineage>
</organism>
<sequence length="59" mass="6474">MSIKSIVTVVVVVMLIFLAVRLYNNSSHRTGLGRSLDKATDNIQEGVKDAKRSVQDALD</sequence>
<feature type="transmembrane region" description="Helical" evidence="1">
    <location>
        <begin position="6"/>
        <end position="24"/>
    </location>
</feature>
<comment type="caution">
    <text evidence="2">The sequence shown here is derived from an EMBL/GenBank/DDBJ whole genome shotgun (WGS) entry which is preliminary data.</text>
</comment>
<gene>
    <name evidence="2" type="ORF">COV74_02225</name>
</gene>
<proteinExistence type="predicted"/>
<evidence type="ECO:0000313" key="3">
    <source>
        <dbReference type="Proteomes" id="UP000230859"/>
    </source>
</evidence>
<dbReference type="AlphaFoldDB" id="A0A2H0LRS7"/>
<keyword evidence="1" id="KW-0472">Membrane</keyword>
<dbReference type="EMBL" id="PCVY01000020">
    <property type="protein sequence ID" value="PIQ87122.1"/>
    <property type="molecule type" value="Genomic_DNA"/>
</dbReference>